<dbReference type="EMBL" id="CDMC01000005">
    <property type="protein sequence ID" value="CEL06353.1"/>
    <property type="molecule type" value="Genomic_DNA"/>
</dbReference>
<evidence type="ECO:0000313" key="3">
    <source>
        <dbReference type="Proteomes" id="UP000054771"/>
    </source>
</evidence>
<gene>
    <name evidence="2" type="ORF">ASPCAL07459</name>
</gene>
<evidence type="ECO:0008006" key="4">
    <source>
        <dbReference type="Google" id="ProtNLM"/>
    </source>
</evidence>
<dbReference type="OMA" id="GEDICKS"/>
<protein>
    <recommendedName>
        <fullName evidence="4">mRNA stability protein</fullName>
    </recommendedName>
</protein>
<evidence type="ECO:0000256" key="1">
    <source>
        <dbReference type="SAM" id="MobiDB-lite"/>
    </source>
</evidence>
<name>A0A0U5G3B7_ASPCI</name>
<organism evidence="2 3">
    <name type="scientific">Aspergillus calidoustus</name>
    <dbReference type="NCBI Taxonomy" id="454130"/>
    <lineage>
        <taxon>Eukaryota</taxon>
        <taxon>Fungi</taxon>
        <taxon>Dikarya</taxon>
        <taxon>Ascomycota</taxon>
        <taxon>Pezizomycotina</taxon>
        <taxon>Eurotiomycetes</taxon>
        <taxon>Eurotiomycetidae</taxon>
        <taxon>Eurotiales</taxon>
        <taxon>Aspergillaceae</taxon>
        <taxon>Aspergillus</taxon>
        <taxon>Aspergillus subgen. Nidulantes</taxon>
    </lineage>
</organism>
<dbReference type="STRING" id="454130.A0A0U5G3B7"/>
<feature type="region of interest" description="Disordered" evidence="1">
    <location>
        <begin position="61"/>
        <end position="123"/>
    </location>
</feature>
<sequence>MGSERDNESHAEPLSEHERHILSAYGKVPGGHKLGQQKRVNFDSGDFALLAAKKVTDEGAIQTGTSRPVRESISHPYAPAPTTSNISDDESQRLDVNQSHSPKIADFPLFQVTENRDGKGSDM</sequence>
<accession>A0A0U5G3B7</accession>
<reference evidence="3" key="1">
    <citation type="journal article" date="2016" name="Genome Announc.">
        <title>Draft genome sequences of fungus Aspergillus calidoustus.</title>
        <authorList>
            <person name="Horn F."/>
            <person name="Linde J."/>
            <person name="Mattern D.J."/>
            <person name="Walther G."/>
            <person name="Guthke R."/>
            <person name="Scherlach K."/>
            <person name="Martin K."/>
            <person name="Brakhage A.A."/>
            <person name="Petzke L."/>
            <person name="Valiante V."/>
        </authorList>
    </citation>
    <scope>NUCLEOTIDE SEQUENCE [LARGE SCALE GENOMIC DNA]</scope>
    <source>
        <strain evidence="3">SF006504</strain>
    </source>
</reference>
<dbReference type="AlphaFoldDB" id="A0A0U5G3B7"/>
<evidence type="ECO:0000313" key="2">
    <source>
        <dbReference type="EMBL" id="CEL06353.1"/>
    </source>
</evidence>
<dbReference type="Proteomes" id="UP000054771">
    <property type="component" value="Unassembled WGS sequence"/>
</dbReference>
<keyword evidence="3" id="KW-1185">Reference proteome</keyword>
<feature type="compositionally biased region" description="Basic and acidic residues" evidence="1">
    <location>
        <begin position="114"/>
        <end position="123"/>
    </location>
</feature>
<dbReference type="OrthoDB" id="5949865at2759"/>
<proteinExistence type="predicted"/>